<dbReference type="Gene3D" id="3.40.50.880">
    <property type="match status" value="1"/>
</dbReference>
<sequence>MTTGGGGILLFSGGADYADPWHPFAETSAIVADVLRDEGDVTVVDTLDDLAERIDAADMLVVNAGGGTAPHPLDARLAEILAAYGGPLLALHVAATLLPEHTVWEARLGGRWVRDETYHPERGPLHVRAVSASVADLDPLDTVDEAYTALRVSPEADVLLVHDHADGVAHPLAWTHESNGCRAAYSALGHDAEAYAPPLAPELIRRLSRWLLT</sequence>
<proteinExistence type="predicted"/>
<accession>A0ABU3GGS2</accession>
<dbReference type="EMBL" id="JAUZVT010000001">
    <property type="protein sequence ID" value="MDT3329905.1"/>
    <property type="molecule type" value="Genomic_DNA"/>
</dbReference>
<dbReference type="Pfam" id="PF06283">
    <property type="entry name" value="ThuA"/>
    <property type="match status" value="1"/>
</dbReference>
<evidence type="ECO:0000313" key="3">
    <source>
        <dbReference type="Proteomes" id="UP001262835"/>
    </source>
</evidence>
<dbReference type="RefSeq" id="WP_311869048.1">
    <property type="nucleotide sequence ID" value="NZ_JAUZVT010000001.1"/>
</dbReference>
<comment type="caution">
    <text evidence="2">The sequence shown here is derived from an EMBL/GenBank/DDBJ whole genome shotgun (WGS) entry which is preliminary data.</text>
</comment>
<reference evidence="2 3" key="1">
    <citation type="submission" date="2023-08" db="EMBL/GenBank/DDBJ databases">
        <title>Microbacterium aquilitoris sp. nov. and Microbacterium gwkjibeachense sp. nov., isolated from beach.</title>
        <authorList>
            <person name="Lee S.D."/>
            <person name="Yang H."/>
            <person name="Kim I."/>
        </authorList>
    </citation>
    <scope>NUCLEOTIDE SEQUENCE [LARGE SCALE GENOMIC DNA]</scope>
    <source>
        <strain evidence="2 3">KSW-18</strain>
    </source>
</reference>
<gene>
    <name evidence="2" type="ORF">Q9S78_04410</name>
</gene>
<dbReference type="InterPro" id="IPR029062">
    <property type="entry name" value="Class_I_gatase-like"/>
</dbReference>
<dbReference type="InterPro" id="IPR029010">
    <property type="entry name" value="ThuA-like"/>
</dbReference>
<evidence type="ECO:0000259" key="1">
    <source>
        <dbReference type="Pfam" id="PF06283"/>
    </source>
</evidence>
<keyword evidence="3" id="KW-1185">Reference proteome</keyword>
<dbReference type="Proteomes" id="UP001262835">
    <property type="component" value="Unassembled WGS sequence"/>
</dbReference>
<protein>
    <submittedName>
        <fullName evidence="2">ThuA domain-containing protein</fullName>
    </submittedName>
</protein>
<organism evidence="2 3">
    <name type="scientific">Microbacterium aquilitoris</name>
    <dbReference type="NCBI Taxonomy" id="3067307"/>
    <lineage>
        <taxon>Bacteria</taxon>
        <taxon>Bacillati</taxon>
        <taxon>Actinomycetota</taxon>
        <taxon>Actinomycetes</taxon>
        <taxon>Micrococcales</taxon>
        <taxon>Microbacteriaceae</taxon>
        <taxon>Microbacterium</taxon>
    </lineage>
</organism>
<feature type="domain" description="ThuA-like" evidence="1">
    <location>
        <begin position="24"/>
        <end position="210"/>
    </location>
</feature>
<evidence type="ECO:0000313" key="2">
    <source>
        <dbReference type="EMBL" id="MDT3329905.1"/>
    </source>
</evidence>
<dbReference type="SUPFAM" id="SSF52317">
    <property type="entry name" value="Class I glutamine amidotransferase-like"/>
    <property type="match status" value="1"/>
</dbReference>
<name>A0ABU3GGS2_9MICO</name>